<evidence type="ECO:0000313" key="3">
    <source>
        <dbReference type="EMBL" id="GAC79854.1"/>
    </source>
</evidence>
<sequence>MTGPTPGYPGQNPEHGGAPQYGAPQYGAPQYGAPQQGQQPQYGAPQQPQYGAPQQPQQYGQQQYGDPQYGQGQSGQAQAGQYGQPQYDQQAQYGQQPYAQQPYGAAQYGQQYAPQNAGMGVGLSQKVVTALWGVVGAAVVVIIAAFLPWVTISGFVNDSASGVGDGKDGVITLILGLIAAGVAGAAVFLTAKQAALPLAAGVTAVLAGVISVLVAIVDIADVSDAANDINSGSTSPFGTSFDIEAHVGFGLWLTLVAALALVATGVAVIILRKKNA</sequence>
<evidence type="ECO:0000256" key="2">
    <source>
        <dbReference type="SAM" id="Phobius"/>
    </source>
</evidence>
<evidence type="ECO:0000313" key="4">
    <source>
        <dbReference type="Proteomes" id="UP000035009"/>
    </source>
</evidence>
<feature type="transmembrane region" description="Helical" evidence="2">
    <location>
        <begin position="196"/>
        <end position="217"/>
    </location>
</feature>
<dbReference type="eggNOG" id="ENOG5030J8A">
    <property type="taxonomic scope" value="Bacteria"/>
</dbReference>
<dbReference type="Proteomes" id="UP000035009">
    <property type="component" value="Unassembled WGS sequence"/>
</dbReference>
<name>M3VF68_GORML</name>
<proteinExistence type="predicted"/>
<protein>
    <submittedName>
        <fullName evidence="3">Uncharacterized protein</fullName>
    </submittedName>
</protein>
<dbReference type="STRING" id="410332.SAMN04488550_1890"/>
<keyword evidence="2" id="KW-1133">Transmembrane helix</keyword>
<feature type="transmembrane region" description="Helical" evidence="2">
    <location>
        <begin position="249"/>
        <end position="271"/>
    </location>
</feature>
<organism evidence="3 4">
    <name type="scientific">Gordonia malaquae NBRC 108250</name>
    <dbReference type="NCBI Taxonomy" id="1223542"/>
    <lineage>
        <taxon>Bacteria</taxon>
        <taxon>Bacillati</taxon>
        <taxon>Actinomycetota</taxon>
        <taxon>Actinomycetes</taxon>
        <taxon>Mycobacteriales</taxon>
        <taxon>Gordoniaceae</taxon>
        <taxon>Gordonia</taxon>
    </lineage>
</organism>
<dbReference type="RefSeq" id="WP_008378445.1">
    <property type="nucleotide sequence ID" value="NZ_BAOP01000012.1"/>
</dbReference>
<dbReference type="AlphaFoldDB" id="M3VF68"/>
<feature type="transmembrane region" description="Helical" evidence="2">
    <location>
        <begin position="127"/>
        <end position="150"/>
    </location>
</feature>
<evidence type="ECO:0000256" key="1">
    <source>
        <dbReference type="SAM" id="MobiDB-lite"/>
    </source>
</evidence>
<accession>M3VF68</accession>
<comment type="caution">
    <text evidence="3">The sequence shown here is derived from an EMBL/GenBank/DDBJ whole genome shotgun (WGS) entry which is preliminary data.</text>
</comment>
<gene>
    <name evidence="3" type="ORF">GM1_012_01270</name>
</gene>
<dbReference type="EMBL" id="BAOP01000012">
    <property type="protein sequence ID" value="GAC79854.1"/>
    <property type="molecule type" value="Genomic_DNA"/>
</dbReference>
<feature type="compositionally biased region" description="Low complexity" evidence="1">
    <location>
        <begin position="16"/>
        <end position="92"/>
    </location>
</feature>
<feature type="transmembrane region" description="Helical" evidence="2">
    <location>
        <begin position="170"/>
        <end position="189"/>
    </location>
</feature>
<keyword evidence="2" id="KW-0472">Membrane</keyword>
<keyword evidence="2" id="KW-0812">Transmembrane</keyword>
<feature type="region of interest" description="Disordered" evidence="1">
    <location>
        <begin position="1"/>
        <end position="92"/>
    </location>
</feature>
<keyword evidence="4" id="KW-1185">Reference proteome</keyword>
<reference evidence="3 4" key="1">
    <citation type="submission" date="2013-02" db="EMBL/GenBank/DDBJ databases">
        <title>Whole genome shotgun sequence of Gordonia malaquae NBRC 108250.</title>
        <authorList>
            <person name="Yoshida I."/>
            <person name="Hosoyama A."/>
            <person name="Tsuchikane K."/>
            <person name="Ando Y."/>
            <person name="Baba S."/>
            <person name="Ohji S."/>
            <person name="Hamada M."/>
            <person name="Tamura T."/>
            <person name="Yamazoe A."/>
            <person name="Yamazaki S."/>
            <person name="Fujita N."/>
        </authorList>
    </citation>
    <scope>NUCLEOTIDE SEQUENCE [LARGE SCALE GENOMIC DNA]</scope>
    <source>
        <strain evidence="3 4">NBRC 108250</strain>
    </source>
</reference>